<dbReference type="STRING" id="981085.W9RQ27"/>
<dbReference type="AlphaFoldDB" id="W9RQ27"/>
<feature type="region of interest" description="Disordered" evidence="1">
    <location>
        <begin position="141"/>
        <end position="180"/>
    </location>
</feature>
<reference evidence="3" key="1">
    <citation type="submission" date="2013-01" db="EMBL/GenBank/DDBJ databases">
        <title>Draft Genome Sequence of a Mulberry Tree, Morus notabilis C.K. Schneid.</title>
        <authorList>
            <person name="He N."/>
            <person name="Zhao S."/>
        </authorList>
    </citation>
    <scope>NUCLEOTIDE SEQUENCE</scope>
</reference>
<dbReference type="eggNOG" id="KOG2406">
    <property type="taxonomic scope" value="Eukaryota"/>
</dbReference>
<proteinExistence type="predicted"/>
<sequence length="180" mass="20301">MDFKSLFGRRKKPDSSTANPNPSLVEVQPLASKPSCLCSDYLPHLHGKLCYGDNLKDEWFVIFLLFEASQRFPDLSLGRFVEIRRELQQGIEGSRVSPGLRIKLVLAVSQEIFPSLNFKRNIMEKAKKEIRKKLNEWSSAAVTKHATNEEGNRYGKATEGEEKSSRINDAGDDQSNCGEP</sequence>
<dbReference type="Pfam" id="PF07093">
    <property type="entry name" value="SGT1"/>
    <property type="match status" value="1"/>
</dbReference>
<gene>
    <name evidence="2" type="ORF">L484_008452</name>
</gene>
<dbReference type="Proteomes" id="UP000030645">
    <property type="component" value="Unassembled WGS sequence"/>
</dbReference>
<evidence type="ECO:0000313" key="2">
    <source>
        <dbReference type="EMBL" id="EXC03121.1"/>
    </source>
</evidence>
<keyword evidence="3" id="KW-1185">Reference proteome</keyword>
<organism evidence="2 3">
    <name type="scientific">Morus notabilis</name>
    <dbReference type="NCBI Taxonomy" id="981085"/>
    <lineage>
        <taxon>Eukaryota</taxon>
        <taxon>Viridiplantae</taxon>
        <taxon>Streptophyta</taxon>
        <taxon>Embryophyta</taxon>
        <taxon>Tracheophyta</taxon>
        <taxon>Spermatophyta</taxon>
        <taxon>Magnoliopsida</taxon>
        <taxon>eudicotyledons</taxon>
        <taxon>Gunneridae</taxon>
        <taxon>Pentapetalae</taxon>
        <taxon>rosids</taxon>
        <taxon>fabids</taxon>
        <taxon>Rosales</taxon>
        <taxon>Moraceae</taxon>
        <taxon>Moreae</taxon>
        <taxon>Morus</taxon>
    </lineage>
</organism>
<dbReference type="EMBL" id="KE345373">
    <property type="protein sequence ID" value="EXC03121.1"/>
    <property type="molecule type" value="Genomic_DNA"/>
</dbReference>
<accession>W9RQ27</accession>
<feature type="compositionally biased region" description="Basic and acidic residues" evidence="1">
    <location>
        <begin position="146"/>
        <end position="166"/>
    </location>
</feature>
<dbReference type="InterPro" id="IPR010770">
    <property type="entry name" value="Ecd"/>
</dbReference>
<feature type="region of interest" description="Disordered" evidence="1">
    <location>
        <begin position="1"/>
        <end position="24"/>
    </location>
</feature>
<evidence type="ECO:0000313" key="3">
    <source>
        <dbReference type="Proteomes" id="UP000030645"/>
    </source>
</evidence>
<evidence type="ECO:0000256" key="1">
    <source>
        <dbReference type="SAM" id="MobiDB-lite"/>
    </source>
</evidence>
<name>W9RQ27_9ROSA</name>
<protein>
    <submittedName>
        <fullName evidence="2">Uncharacterized protein</fullName>
    </submittedName>
</protein>